<gene>
    <name evidence="1" type="ORF">UFOVP128_62</name>
    <name evidence="2" type="ORF">UFOVP243_57</name>
</gene>
<proteinExistence type="predicted"/>
<dbReference type="EMBL" id="LR798296">
    <property type="protein sequence ID" value="CAB5222088.1"/>
    <property type="molecule type" value="Genomic_DNA"/>
</dbReference>
<organism evidence="2">
    <name type="scientific">uncultured Caudovirales phage</name>
    <dbReference type="NCBI Taxonomy" id="2100421"/>
    <lineage>
        <taxon>Viruses</taxon>
        <taxon>Duplodnaviria</taxon>
        <taxon>Heunggongvirae</taxon>
        <taxon>Uroviricota</taxon>
        <taxon>Caudoviricetes</taxon>
        <taxon>Peduoviridae</taxon>
        <taxon>Maltschvirus</taxon>
        <taxon>Maltschvirus maltsch</taxon>
    </lineage>
</organism>
<protein>
    <submittedName>
        <fullName evidence="2">Uncharacterized protein</fullName>
    </submittedName>
</protein>
<evidence type="ECO:0000313" key="1">
    <source>
        <dbReference type="EMBL" id="CAB4131147.1"/>
    </source>
</evidence>
<name>A0A6J7WYZ7_9CAUD</name>
<evidence type="ECO:0000313" key="2">
    <source>
        <dbReference type="EMBL" id="CAB5222088.1"/>
    </source>
</evidence>
<sequence length="228" mass="26571">MYEVKILKKHIHERYAEMPQPNPLTWRIMHKRGDMLVSQSNPIKCKDFFNDVVAWKNGKHAFSIYNFDNRVKFNKDGLHVLLTDIANMGKFMYNFAVIAVKLDEDLGVDIQTYDVPEGVVVVFPNKVLKSTYYVSLLTMMIRCCNYGVDYECWDDFYKEGMPMDTVEKAFDDDAKEFTKANGFKLLPKYRKLWYNSTMGWNSDSGKEIVASIIHNNGVVNWVKSIKED</sequence>
<reference evidence="2" key="1">
    <citation type="submission" date="2020-05" db="EMBL/GenBank/DDBJ databases">
        <authorList>
            <person name="Chiriac C."/>
            <person name="Salcher M."/>
            <person name="Ghai R."/>
            <person name="Kavagutti S V."/>
        </authorList>
    </citation>
    <scope>NUCLEOTIDE SEQUENCE</scope>
</reference>
<accession>A0A6J7WYZ7</accession>
<dbReference type="EMBL" id="LR796239">
    <property type="protein sequence ID" value="CAB4131147.1"/>
    <property type="molecule type" value="Genomic_DNA"/>
</dbReference>